<comment type="caution">
    <text evidence="2">The sequence shown here is derived from an EMBL/GenBank/DDBJ whole genome shotgun (WGS) entry which is preliminary data.</text>
</comment>
<dbReference type="Pfam" id="PF01547">
    <property type="entry name" value="SBP_bac_1"/>
    <property type="match status" value="1"/>
</dbReference>
<dbReference type="SUPFAM" id="SSF53850">
    <property type="entry name" value="Periplasmic binding protein-like II"/>
    <property type="match status" value="1"/>
</dbReference>
<dbReference type="EMBL" id="JAPCKK010000006">
    <property type="protein sequence ID" value="MDP4095891.1"/>
    <property type="molecule type" value="Genomic_DNA"/>
</dbReference>
<protein>
    <submittedName>
        <fullName evidence="2">Extracellular solute-binding protein</fullName>
    </submittedName>
</protein>
<dbReference type="Proteomes" id="UP001241848">
    <property type="component" value="Unassembled WGS sequence"/>
</dbReference>
<proteinExistence type="predicted"/>
<dbReference type="PROSITE" id="PS51257">
    <property type="entry name" value="PROKAR_LIPOPROTEIN"/>
    <property type="match status" value="1"/>
</dbReference>
<dbReference type="PANTHER" id="PTHR43649">
    <property type="entry name" value="ARABINOSE-BINDING PROTEIN-RELATED"/>
    <property type="match status" value="1"/>
</dbReference>
<dbReference type="InterPro" id="IPR050490">
    <property type="entry name" value="Bact_solute-bd_prot1"/>
</dbReference>
<keyword evidence="1" id="KW-0732">Signal</keyword>
<dbReference type="Gene3D" id="3.40.190.10">
    <property type="entry name" value="Periplasmic binding protein-like II"/>
    <property type="match status" value="2"/>
</dbReference>
<dbReference type="InterPro" id="IPR006059">
    <property type="entry name" value="SBP"/>
</dbReference>
<evidence type="ECO:0000256" key="1">
    <source>
        <dbReference type="SAM" id="SignalP"/>
    </source>
</evidence>
<reference evidence="2 3" key="1">
    <citation type="submission" date="2022-10" db="EMBL/GenBank/DDBJ databases">
        <title>Paenibacillus description and whole genome data of maize root bacterial community.</title>
        <authorList>
            <person name="Marton D."/>
            <person name="Farkas M."/>
            <person name="Cserhati M."/>
        </authorList>
    </citation>
    <scope>NUCLEOTIDE SEQUENCE [LARGE SCALE GENOMIC DNA]</scope>
    <source>
        <strain evidence="2 3">P96</strain>
    </source>
</reference>
<feature type="signal peptide" evidence="1">
    <location>
        <begin position="1"/>
        <end position="23"/>
    </location>
</feature>
<dbReference type="RefSeq" id="WP_305753522.1">
    <property type="nucleotide sequence ID" value="NZ_JAPCKK010000006.1"/>
</dbReference>
<accession>A0ABT9FMW5</accession>
<feature type="chain" id="PRO_5045842023" evidence="1">
    <location>
        <begin position="24"/>
        <end position="444"/>
    </location>
</feature>
<keyword evidence="3" id="KW-1185">Reference proteome</keyword>
<gene>
    <name evidence="2" type="ORF">OIN60_03680</name>
</gene>
<sequence length="444" mass="47647">MTKAFKVLITVLTLCLIVAGCGGGGGNSTGAEGGSGSGDRAETITLSIWHNYSGDDLRAQTMRRLIDEFQQEHPEVKVDSQPIPTDAYRQRIQTVAAAKEMPDLFLTYAGSFTDEFQKAGLIQPVTSVLEEHKDWADGFLPGATDIYNYDGEVYSAPVAMSATSFLFYNKELFEQNGVKVPTTWEELLAAIEKFKAAGITPIALGNQAPWVAQSTLFGVMADRVTGSDWFMNAKDGNGASFADPQFLQSLTYFKQLVDVGAFPEGANSLDNTQAEQQFIQGNAAMIMNGAWSISNWAAAASEEQINKVGITVFPTMPNGLGEANTITGGPGGGFVLNANLEGEKLELAKQLFYKLSSAEAQKAIAESNSMVMYNVEIDESKVTPLFYEAFNLVKTLQFSPVYDLYLSAAGGEAVNNGLQEMMLGGDPAAVAEKLQTTQAAATGK</sequence>
<organism evidence="2 3">
    <name type="scientific">Paenibacillus zeirhizosphaerae</name>
    <dbReference type="NCBI Taxonomy" id="2987519"/>
    <lineage>
        <taxon>Bacteria</taxon>
        <taxon>Bacillati</taxon>
        <taxon>Bacillota</taxon>
        <taxon>Bacilli</taxon>
        <taxon>Bacillales</taxon>
        <taxon>Paenibacillaceae</taxon>
        <taxon>Paenibacillus</taxon>
    </lineage>
</organism>
<evidence type="ECO:0000313" key="3">
    <source>
        <dbReference type="Proteomes" id="UP001241848"/>
    </source>
</evidence>
<evidence type="ECO:0000313" key="2">
    <source>
        <dbReference type="EMBL" id="MDP4095891.1"/>
    </source>
</evidence>
<name>A0ABT9FMW5_9BACL</name>
<dbReference type="PANTHER" id="PTHR43649:SF12">
    <property type="entry name" value="DIACETYLCHITOBIOSE BINDING PROTEIN DASA"/>
    <property type="match status" value="1"/>
</dbReference>